<sequence>MAIDYADSTSTPEKLTLLVFIAAIVIGNLCVYITYLVRADGKHWSNMFVLGMAFIDLFIGGFVLPMRFISAYGNPLTDKLCAALAVGESCAIAAVIYTIAFMIYTRLYNLKHPTTYIHRRFLVLLLLVSWLGFFLFYGIPFITNYSSYLIILVSTTSNATSYCTTYTTSIYHPLWMAYTEIGAIYGLPLLAIVIGLILLTKELCKRRPRKLEAPERKMYNNERKMTWHVFLIGVTFLCLWFPWIIVRIVIIFYNTHIIQSTLQITYYILIIKCVLFPLLYASTNASFRGSFAIYRHQRIVLNNRVWAVHNPNRQLTQYHRGY</sequence>
<proteinExistence type="predicted"/>
<dbReference type="PANTHER" id="PTHR24247">
    <property type="entry name" value="5-HYDROXYTRYPTAMINE RECEPTOR"/>
    <property type="match status" value="1"/>
</dbReference>
<dbReference type="Gene3D" id="1.20.1070.10">
    <property type="entry name" value="Rhodopsin 7-helix transmembrane proteins"/>
    <property type="match status" value="1"/>
</dbReference>
<evidence type="ECO:0000256" key="7">
    <source>
        <dbReference type="ARBA" id="ARBA00023170"/>
    </source>
</evidence>
<reference evidence="11" key="1">
    <citation type="submission" date="2021-02" db="EMBL/GenBank/DDBJ databases">
        <authorList>
            <person name="Nowell W R."/>
        </authorList>
    </citation>
    <scope>NUCLEOTIDE SEQUENCE</scope>
</reference>
<name>A0A814X6Y6_ADIRI</name>
<evidence type="ECO:0000256" key="4">
    <source>
        <dbReference type="ARBA" id="ARBA00022989"/>
    </source>
</evidence>
<protein>
    <recommendedName>
        <fullName evidence="10">G-protein coupled receptors family 1 profile domain-containing protein</fullName>
    </recommendedName>
</protein>
<evidence type="ECO:0000256" key="2">
    <source>
        <dbReference type="ARBA" id="ARBA00022475"/>
    </source>
</evidence>
<keyword evidence="2" id="KW-1003">Cell membrane</keyword>
<evidence type="ECO:0000313" key="12">
    <source>
        <dbReference type="Proteomes" id="UP000663852"/>
    </source>
</evidence>
<dbReference type="GO" id="GO:0045202">
    <property type="term" value="C:synapse"/>
    <property type="evidence" value="ECO:0007669"/>
    <property type="project" value="GOC"/>
</dbReference>
<keyword evidence="8" id="KW-0807">Transducer</keyword>
<evidence type="ECO:0000259" key="10">
    <source>
        <dbReference type="PROSITE" id="PS50262"/>
    </source>
</evidence>
<accession>A0A814X6Y6</accession>
<dbReference type="InterPro" id="IPR017452">
    <property type="entry name" value="GPCR_Rhodpsn_7TM"/>
</dbReference>
<dbReference type="GO" id="GO:0004993">
    <property type="term" value="F:G protein-coupled serotonin receptor activity"/>
    <property type="evidence" value="ECO:0007669"/>
    <property type="project" value="TreeGrafter"/>
</dbReference>
<evidence type="ECO:0000256" key="1">
    <source>
        <dbReference type="ARBA" id="ARBA00004651"/>
    </source>
</evidence>
<feature type="transmembrane region" description="Helical" evidence="9">
    <location>
        <begin position="82"/>
        <end position="109"/>
    </location>
</feature>
<dbReference type="GO" id="GO:0007268">
    <property type="term" value="P:chemical synaptic transmission"/>
    <property type="evidence" value="ECO:0007669"/>
    <property type="project" value="TreeGrafter"/>
</dbReference>
<dbReference type="SUPFAM" id="SSF81321">
    <property type="entry name" value="Family A G protein-coupled receptor-like"/>
    <property type="match status" value="1"/>
</dbReference>
<evidence type="ECO:0000256" key="3">
    <source>
        <dbReference type="ARBA" id="ARBA00022692"/>
    </source>
</evidence>
<dbReference type="GO" id="GO:0007187">
    <property type="term" value="P:G protein-coupled receptor signaling pathway, coupled to cyclic nucleotide second messenger"/>
    <property type="evidence" value="ECO:0007669"/>
    <property type="project" value="TreeGrafter"/>
</dbReference>
<dbReference type="CDD" id="cd00637">
    <property type="entry name" value="7tm_classA_rhodopsin-like"/>
    <property type="match status" value="1"/>
</dbReference>
<dbReference type="PROSITE" id="PS50262">
    <property type="entry name" value="G_PROTEIN_RECEP_F1_2"/>
    <property type="match status" value="1"/>
</dbReference>
<comment type="subcellular location">
    <subcellularLocation>
        <location evidence="1">Cell membrane</location>
        <topology evidence="1">Multi-pass membrane protein</topology>
    </subcellularLocation>
</comment>
<evidence type="ECO:0000256" key="9">
    <source>
        <dbReference type="SAM" id="Phobius"/>
    </source>
</evidence>
<dbReference type="GO" id="GO:0030425">
    <property type="term" value="C:dendrite"/>
    <property type="evidence" value="ECO:0007669"/>
    <property type="project" value="TreeGrafter"/>
</dbReference>
<keyword evidence="4 9" id="KW-1133">Transmembrane helix</keyword>
<evidence type="ECO:0000313" key="11">
    <source>
        <dbReference type="EMBL" id="CAF1212039.1"/>
    </source>
</evidence>
<evidence type="ECO:0000256" key="5">
    <source>
        <dbReference type="ARBA" id="ARBA00023040"/>
    </source>
</evidence>
<dbReference type="GO" id="GO:0005886">
    <property type="term" value="C:plasma membrane"/>
    <property type="evidence" value="ECO:0007669"/>
    <property type="project" value="UniProtKB-SubCell"/>
</dbReference>
<feature type="transmembrane region" description="Helical" evidence="9">
    <location>
        <begin position="264"/>
        <end position="281"/>
    </location>
</feature>
<dbReference type="GO" id="GO:0030594">
    <property type="term" value="F:neurotransmitter receptor activity"/>
    <property type="evidence" value="ECO:0007669"/>
    <property type="project" value="TreeGrafter"/>
</dbReference>
<keyword evidence="7" id="KW-0675">Receptor</keyword>
<dbReference type="AlphaFoldDB" id="A0A814X6Y6"/>
<evidence type="ECO:0000256" key="8">
    <source>
        <dbReference type="ARBA" id="ARBA00023224"/>
    </source>
</evidence>
<dbReference type="PANTHER" id="PTHR24247:SF202">
    <property type="entry name" value="5-HYDROXYTRYPTAMINE RECEPTOR 1"/>
    <property type="match status" value="1"/>
</dbReference>
<keyword evidence="3 9" id="KW-0812">Transmembrane</keyword>
<dbReference type="Pfam" id="PF00001">
    <property type="entry name" value="7tm_1"/>
    <property type="match status" value="1"/>
</dbReference>
<feature type="transmembrane region" description="Helical" evidence="9">
    <location>
        <begin position="15"/>
        <end position="35"/>
    </location>
</feature>
<feature type="transmembrane region" description="Helical" evidence="9">
    <location>
        <begin position="225"/>
        <end position="252"/>
    </location>
</feature>
<comment type="caution">
    <text evidence="11">The sequence shown here is derived from an EMBL/GenBank/DDBJ whole genome shotgun (WGS) entry which is preliminary data.</text>
</comment>
<evidence type="ECO:0000256" key="6">
    <source>
        <dbReference type="ARBA" id="ARBA00023136"/>
    </source>
</evidence>
<dbReference type="InterPro" id="IPR000276">
    <property type="entry name" value="GPCR_Rhodpsn"/>
</dbReference>
<feature type="domain" description="G-protein coupled receptors family 1 profile" evidence="10">
    <location>
        <begin position="27"/>
        <end position="280"/>
    </location>
</feature>
<feature type="transmembrane region" description="Helical" evidence="9">
    <location>
        <begin position="183"/>
        <end position="204"/>
    </location>
</feature>
<keyword evidence="6 9" id="KW-0472">Membrane</keyword>
<gene>
    <name evidence="11" type="ORF">EDS130_LOCUS25939</name>
</gene>
<feature type="transmembrane region" description="Helical" evidence="9">
    <location>
        <begin position="47"/>
        <end position="70"/>
    </location>
</feature>
<dbReference type="Proteomes" id="UP000663852">
    <property type="component" value="Unassembled WGS sequence"/>
</dbReference>
<organism evidence="11 12">
    <name type="scientific">Adineta ricciae</name>
    <name type="common">Rotifer</name>
    <dbReference type="NCBI Taxonomy" id="249248"/>
    <lineage>
        <taxon>Eukaryota</taxon>
        <taxon>Metazoa</taxon>
        <taxon>Spiralia</taxon>
        <taxon>Gnathifera</taxon>
        <taxon>Rotifera</taxon>
        <taxon>Eurotatoria</taxon>
        <taxon>Bdelloidea</taxon>
        <taxon>Adinetida</taxon>
        <taxon>Adinetidae</taxon>
        <taxon>Adineta</taxon>
    </lineage>
</organism>
<dbReference type="OrthoDB" id="10033017at2759"/>
<dbReference type="EMBL" id="CAJNOJ010000155">
    <property type="protein sequence ID" value="CAF1212039.1"/>
    <property type="molecule type" value="Genomic_DNA"/>
</dbReference>
<dbReference type="PRINTS" id="PR00237">
    <property type="entry name" value="GPCRRHODOPSN"/>
</dbReference>
<keyword evidence="5" id="KW-0297">G-protein coupled receptor</keyword>
<feature type="transmembrane region" description="Helical" evidence="9">
    <location>
        <begin position="121"/>
        <end position="139"/>
    </location>
</feature>